<feature type="compositionally biased region" description="Basic and acidic residues" evidence="4">
    <location>
        <begin position="127"/>
        <end position="142"/>
    </location>
</feature>
<keyword evidence="3" id="KW-0539">Nucleus</keyword>
<protein>
    <recommendedName>
        <fullName evidence="5">CRC domain-containing protein</fullName>
    </recommendedName>
</protein>
<accession>A0AAN7Q6A4</accession>
<dbReference type="GO" id="GO:0003700">
    <property type="term" value="F:DNA-binding transcription factor activity"/>
    <property type="evidence" value="ECO:0007669"/>
    <property type="project" value="InterPro"/>
</dbReference>
<feature type="compositionally biased region" description="Polar residues" evidence="4">
    <location>
        <begin position="730"/>
        <end position="743"/>
    </location>
</feature>
<evidence type="ECO:0000256" key="1">
    <source>
        <dbReference type="ARBA" id="ARBA00004123"/>
    </source>
</evidence>
<dbReference type="PROSITE" id="PS51634">
    <property type="entry name" value="CRC"/>
    <property type="match status" value="1"/>
</dbReference>
<dbReference type="PANTHER" id="PTHR46159">
    <property type="entry name" value="PROTEIN TESMIN/TSO1-LIKE CXC 2"/>
    <property type="match status" value="1"/>
</dbReference>
<gene>
    <name evidence="6" type="ORF">SAY87_023304</name>
</gene>
<dbReference type="InterPro" id="IPR005172">
    <property type="entry name" value="CRC"/>
</dbReference>
<sequence length="782" mass="85306">METETPNRTKAASSSTPISKFEVTNKFLAAISHSDEKTVVSMCSVEIAIGFLSLILKGTLRDSPVFNYINNLSPIKPVKSIHIAQTLGSLSFASLQSIFTSPHVSSLKESRFHRRHQNLDFSKLRSPSRDAERASANERAEAELSENFGERISVPSTTVDQLSEQNKFAFELSHTLDYECGSPDSRTNKEMCLQRAGQQAELDLGNTQAGPGREWASLAPDTANLLIFSSPNDAEAFQGIIQMSPGLETGLGAAISSSLIRNNIAELQKMQLLFQVAVGGHPEMGDASESIEIKHAQEDPGSHDLETMGSYPCDGLNNEAELHDPFAEMKPLYNFQRGMRRRCLDFELVGSHHHERLPDRSNSSSLSHLEGMIASVNLMLTSVNSKRGGEPSMCILPGIGLHLNSLASAKGCYNVISQDSSISETHSNMPCQELLQQTVISNASDKEADETGNVFVEDNPLALVLPEEPNLNSPRKKRHRDEHSGDVDGCKRCNCKKSKCLKLYCECFAAGVYCMEPCACQDCFNKPIHEDTVLATRKLIESRNPLAFAPKVIRASDSVTENESMKTPASARHKRGCNCKKSSCLKKYCECYQGGVGCSINCRCEGCRNKFGTKDGTVPVAEADCEAEAEEAERREKAGLDVIPLRTEKLKSVLPGTPSGLSGSLLTQTTVPPPKSKPPRSTFLATVGSTYVLNSTQKLGKAEFLLPPLPKFEKPPQSNAENEMPEILRGSSTPNANIKTASPNRKRVSPPHGEFGSSPSLKSGRRLILQSIPSFPSLTPQH</sequence>
<dbReference type="Pfam" id="PF03638">
    <property type="entry name" value="TCR"/>
    <property type="match status" value="2"/>
</dbReference>
<dbReference type="AlphaFoldDB" id="A0AAN7Q6A4"/>
<dbReference type="SMART" id="SM01114">
    <property type="entry name" value="CXC"/>
    <property type="match status" value="2"/>
</dbReference>
<feature type="compositionally biased region" description="Polar residues" evidence="4">
    <location>
        <begin position="659"/>
        <end position="670"/>
    </location>
</feature>
<evidence type="ECO:0000256" key="3">
    <source>
        <dbReference type="ARBA" id="ARBA00023242"/>
    </source>
</evidence>
<dbReference type="GO" id="GO:0005634">
    <property type="term" value="C:nucleus"/>
    <property type="evidence" value="ECO:0007669"/>
    <property type="project" value="UniProtKB-SubCell"/>
</dbReference>
<evidence type="ECO:0000256" key="4">
    <source>
        <dbReference type="SAM" id="MobiDB-lite"/>
    </source>
</evidence>
<reference evidence="6 7" key="1">
    <citation type="journal article" date="2023" name="Hortic Res">
        <title>Pangenome of water caltrop reveals structural variations and asymmetric subgenome divergence after allopolyploidization.</title>
        <authorList>
            <person name="Zhang X."/>
            <person name="Chen Y."/>
            <person name="Wang L."/>
            <person name="Yuan Y."/>
            <person name="Fang M."/>
            <person name="Shi L."/>
            <person name="Lu R."/>
            <person name="Comes H.P."/>
            <person name="Ma Y."/>
            <person name="Chen Y."/>
            <person name="Huang G."/>
            <person name="Zhou Y."/>
            <person name="Zheng Z."/>
            <person name="Qiu Y."/>
        </authorList>
    </citation>
    <scope>NUCLEOTIDE SEQUENCE [LARGE SCALE GENOMIC DNA]</scope>
    <source>
        <tissue evidence="6">Roots</tissue>
    </source>
</reference>
<comment type="caution">
    <text evidence="6">The sequence shown here is derived from an EMBL/GenBank/DDBJ whole genome shotgun (WGS) entry which is preliminary data.</text>
</comment>
<evidence type="ECO:0000313" key="6">
    <source>
        <dbReference type="EMBL" id="KAK4760173.1"/>
    </source>
</evidence>
<feature type="region of interest" description="Disordered" evidence="4">
    <location>
        <begin position="124"/>
        <end position="149"/>
    </location>
</feature>
<evidence type="ECO:0000259" key="5">
    <source>
        <dbReference type="PROSITE" id="PS51634"/>
    </source>
</evidence>
<feature type="region of interest" description="Disordered" evidence="4">
    <location>
        <begin position="727"/>
        <end position="782"/>
    </location>
</feature>
<dbReference type="PANTHER" id="PTHR46159:SF12">
    <property type="entry name" value="PROTEIN TESMIN_TSO1-LIKE CXC 3-RELATED"/>
    <property type="match status" value="1"/>
</dbReference>
<keyword evidence="7" id="KW-1185">Reference proteome</keyword>
<dbReference type="EMBL" id="JAXIOK010000011">
    <property type="protein sequence ID" value="KAK4760173.1"/>
    <property type="molecule type" value="Genomic_DNA"/>
</dbReference>
<feature type="compositionally biased region" description="Polar residues" evidence="4">
    <location>
        <begin position="771"/>
        <end position="782"/>
    </location>
</feature>
<evidence type="ECO:0000313" key="7">
    <source>
        <dbReference type="Proteomes" id="UP001345219"/>
    </source>
</evidence>
<feature type="region of interest" description="Disordered" evidence="4">
    <location>
        <begin position="466"/>
        <end position="485"/>
    </location>
</feature>
<name>A0AAN7Q6A4_9MYRT</name>
<comment type="similarity">
    <text evidence="2">Belongs to the lin-54 family.</text>
</comment>
<comment type="subcellular location">
    <subcellularLocation>
        <location evidence="1">Nucleus</location>
    </subcellularLocation>
</comment>
<organism evidence="6 7">
    <name type="scientific">Trapa incisa</name>
    <dbReference type="NCBI Taxonomy" id="236973"/>
    <lineage>
        <taxon>Eukaryota</taxon>
        <taxon>Viridiplantae</taxon>
        <taxon>Streptophyta</taxon>
        <taxon>Embryophyta</taxon>
        <taxon>Tracheophyta</taxon>
        <taxon>Spermatophyta</taxon>
        <taxon>Magnoliopsida</taxon>
        <taxon>eudicotyledons</taxon>
        <taxon>Gunneridae</taxon>
        <taxon>Pentapetalae</taxon>
        <taxon>rosids</taxon>
        <taxon>malvids</taxon>
        <taxon>Myrtales</taxon>
        <taxon>Lythraceae</taxon>
        <taxon>Trapa</taxon>
    </lineage>
</organism>
<dbReference type="InterPro" id="IPR033467">
    <property type="entry name" value="Tesmin/TSO1-like_CXC"/>
</dbReference>
<dbReference type="Proteomes" id="UP001345219">
    <property type="component" value="Chromosome 17"/>
</dbReference>
<feature type="domain" description="CRC" evidence="5">
    <location>
        <begin position="489"/>
        <end position="612"/>
    </location>
</feature>
<proteinExistence type="inferred from homology"/>
<evidence type="ECO:0000256" key="2">
    <source>
        <dbReference type="ARBA" id="ARBA00007267"/>
    </source>
</evidence>
<dbReference type="InterPro" id="IPR044522">
    <property type="entry name" value="TSO1-like"/>
</dbReference>
<feature type="region of interest" description="Disordered" evidence="4">
    <location>
        <begin position="654"/>
        <end position="680"/>
    </location>
</feature>